<dbReference type="InterPro" id="IPR014044">
    <property type="entry name" value="CAP_dom"/>
</dbReference>
<dbReference type="FunFam" id="3.40.33.10:FF:000010">
    <property type="entry name" value="Predicted protein"/>
    <property type="match status" value="1"/>
</dbReference>
<feature type="domain" description="SCP" evidence="3">
    <location>
        <begin position="264"/>
        <end position="407"/>
    </location>
</feature>
<dbReference type="InterPro" id="IPR034113">
    <property type="entry name" value="SCP_GAPR1-like"/>
</dbReference>
<reference evidence="4" key="1">
    <citation type="submission" date="2021-05" db="EMBL/GenBank/DDBJ databases">
        <authorList>
            <person name="Alioto T."/>
            <person name="Alioto T."/>
            <person name="Gomez Garrido J."/>
        </authorList>
    </citation>
    <scope>NUCLEOTIDE SEQUENCE</scope>
</reference>
<accession>A0A8D8LAH2</accession>
<dbReference type="EMBL" id="HBUF01001147">
    <property type="protein sequence ID" value="CAG6605865.1"/>
    <property type="molecule type" value="Transcribed_RNA"/>
</dbReference>
<feature type="region of interest" description="Disordered" evidence="1">
    <location>
        <begin position="44"/>
        <end position="65"/>
    </location>
</feature>
<proteinExistence type="predicted"/>
<evidence type="ECO:0000256" key="1">
    <source>
        <dbReference type="SAM" id="MobiDB-lite"/>
    </source>
</evidence>
<feature type="chain" id="PRO_5033670054" evidence="2">
    <location>
        <begin position="22"/>
        <end position="414"/>
    </location>
</feature>
<dbReference type="EMBL" id="HBUF01001149">
    <property type="protein sequence ID" value="CAG6605871.1"/>
    <property type="molecule type" value="Transcribed_RNA"/>
</dbReference>
<dbReference type="Gene3D" id="3.40.33.10">
    <property type="entry name" value="CAP"/>
    <property type="match status" value="1"/>
</dbReference>
<dbReference type="PROSITE" id="PS01009">
    <property type="entry name" value="CRISP_1"/>
    <property type="match status" value="1"/>
</dbReference>
<dbReference type="CDD" id="cd05382">
    <property type="entry name" value="CAP_GAPR1-like"/>
    <property type="match status" value="1"/>
</dbReference>
<dbReference type="PRINTS" id="PR00838">
    <property type="entry name" value="V5ALLERGEN"/>
</dbReference>
<dbReference type="EMBL" id="HBUF01001148">
    <property type="protein sequence ID" value="CAG6605868.1"/>
    <property type="molecule type" value="Transcribed_RNA"/>
</dbReference>
<protein>
    <submittedName>
        <fullName evidence="4">Pathogenesis-related protein 1A</fullName>
    </submittedName>
</protein>
<keyword evidence="2" id="KW-0732">Signal</keyword>
<dbReference type="SMART" id="SM00198">
    <property type="entry name" value="SCP"/>
    <property type="match status" value="1"/>
</dbReference>
<dbReference type="InterPro" id="IPR018244">
    <property type="entry name" value="Allrgn_V5/Tpx1_CS"/>
</dbReference>
<dbReference type="Pfam" id="PF00188">
    <property type="entry name" value="CAP"/>
    <property type="match status" value="1"/>
</dbReference>
<dbReference type="InterPro" id="IPR001283">
    <property type="entry name" value="CRISP-related"/>
</dbReference>
<name>A0A8D8LAH2_9HEMI</name>
<sequence length="414" mass="46572">MKTQVLTFILSCLYVTRITVGQVNARHAHPFYVQTFPIHSSPQLATPQPAWSGGGGGGVGSQSSQFQSLLSSKRSNIQYGAGGQPYYVHQQPAPVAYQTITITDYSNNGTRENRLTSKLTDPIDIAKLFQALEKSDNRNSPWKTNFQWSSFQKQPSYDSGNSQQFDSYDTQYALGGTHVHPDQNGVQWFHQKFPANSLPPVVPLGDKFKYVYQPSPAGKPVKTQNSFEFPSSEELNNVWGNKLDDSNEEKNEDIRSTTFRQTKKFVQAGLDAHNVYRKKHRAPALGYNQQVAKVAQAWASKLIGSISKGGHLQHRPNNKYGENLWMGSGYKFTDEEAVKFAIKSWYDEISIYKQYLGREPNMANFMKWGHFTQVVWKGSTKLGMGIARKNGYIVVVANYDPPGNYKGQFAKNVK</sequence>
<dbReference type="PANTHER" id="PTHR10334">
    <property type="entry name" value="CYSTEINE-RICH SECRETORY PROTEIN-RELATED"/>
    <property type="match status" value="1"/>
</dbReference>
<organism evidence="4">
    <name type="scientific">Cacopsylla melanoneura</name>
    <dbReference type="NCBI Taxonomy" id="428564"/>
    <lineage>
        <taxon>Eukaryota</taxon>
        <taxon>Metazoa</taxon>
        <taxon>Ecdysozoa</taxon>
        <taxon>Arthropoda</taxon>
        <taxon>Hexapoda</taxon>
        <taxon>Insecta</taxon>
        <taxon>Pterygota</taxon>
        <taxon>Neoptera</taxon>
        <taxon>Paraneoptera</taxon>
        <taxon>Hemiptera</taxon>
        <taxon>Sternorrhyncha</taxon>
        <taxon>Psylloidea</taxon>
        <taxon>Psyllidae</taxon>
        <taxon>Psyllinae</taxon>
        <taxon>Cacopsylla</taxon>
    </lineage>
</organism>
<feature type="signal peptide" evidence="2">
    <location>
        <begin position="1"/>
        <end position="21"/>
    </location>
</feature>
<dbReference type="GO" id="GO:0005576">
    <property type="term" value="C:extracellular region"/>
    <property type="evidence" value="ECO:0007669"/>
    <property type="project" value="UniProtKB-SubCell"/>
</dbReference>
<evidence type="ECO:0000259" key="3">
    <source>
        <dbReference type="SMART" id="SM00198"/>
    </source>
</evidence>
<evidence type="ECO:0000256" key="2">
    <source>
        <dbReference type="SAM" id="SignalP"/>
    </source>
</evidence>
<dbReference type="InterPro" id="IPR002413">
    <property type="entry name" value="V5_allergen-like"/>
</dbReference>
<dbReference type="PRINTS" id="PR00837">
    <property type="entry name" value="V5TPXLIKE"/>
</dbReference>
<dbReference type="AlphaFoldDB" id="A0A8D8LAH2"/>
<dbReference type="SUPFAM" id="SSF55797">
    <property type="entry name" value="PR-1-like"/>
    <property type="match status" value="1"/>
</dbReference>
<evidence type="ECO:0000313" key="4">
    <source>
        <dbReference type="EMBL" id="CAG6605865.1"/>
    </source>
</evidence>
<dbReference type="InterPro" id="IPR035940">
    <property type="entry name" value="CAP_sf"/>
</dbReference>